<evidence type="ECO:0000256" key="3">
    <source>
        <dbReference type="ARBA" id="ARBA00022598"/>
    </source>
</evidence>
<dbReference type="InterPro" id="IPR044136">
    <property type="entry name" value="Lys-tRNA-ligase_II_N"/>
</dbReference>
<dbReference type="GO" id="GO:0006430">
    <property type="term" value="P:lysyl-tRNA aminoacylation"/>
    <property type="evidence" value="ECO:0007669"/>
    <property type="project" value="TreeGrafter"/>
</dbReference>
<evidence type="ECO:0000256" key="6">
    <source>
        <dbReference type="ARBA" id="ARBA00022840"/>
    </source>
</evidence>
<dbReference type="GO" id="GO:0046872">
    <property type="term" value="F:metal ion binding"/>
    <property type="evidence" value="ECO:0007669"/>
    <property type="project" value="UniProtKB-KW"/>
</dbReference>
<evidence type="ECO:0000256" key="7">
    <source>
        <dbReference type="ARBA" id="ARBA00022917"/>
    </source>
</evidence>
<keyword evidence="4" id="KW-0479">Metal-binding</keyword>
<dbReference type="GO" id="GO:0004824">
    <property type="term" value="F:lysine-tRNA ligase activity"/>
    <property type="evidence" value="ECO:0007669"/>
    <property type="project" value="UniProtKB-EC"/>
</dbReference>
<dbReference type="CDD" id="cd04322">
    <property type="entry name" value="LysRS_N"/>
    <property type="match status" value="1"/>
</dbReference>
<evidence type="ECO:0000256" key="2">
    <source>
        <dbReference type="ARBA" id="ARBA00013166"/>
    </source>
</evidence>
<dbReference type="EMBL" id="LAZR01012233">
    <property type="protein sequence ID" value="KKM27915.1"/>
    <property type="molecule type" value="Genomic_DNA"/>
</dbReference>
<protein>
    <recommendedName>
        <fullName evidence="2">lysine--tRNA ligase</fullName>
        <ecNumber evidence="2">6.1.1.6</ecNumber>
    </recommendedName>
</protein>
<dbReference type="EC" id="6.1.1.6" evidence="2"/>
<gene>
    <name evidence="11" type="ORF">LCGC14_1569970</name>
</gene>
<dbReference type="GO" id="GO:0000049">
    <property type="term" value="F:tRNA binding"/>
    <property type="evidence" value="ECO:0007669"/>
    <property type="project" value="TreeGrafter"/>
</dbReference>
<reference evidence="11" key="1">
    <citation type="journal article" date="2015" name="Nature">
        <title>Complex archaea that bridge the gap between prokaryotes and eukaryotes.</title>
        <authorList>
            <person name="Spang A."/>
            <person name="Saw J.H."/>
            <person name="Jorgensen S.L."/>
            <person name="Zaremba-Niedzwiedzka K."/>
            <person name="Martijn J."/>
            <person name="Lind A.E."/>
            <person name="van Eijk R."/>
            <person name="Schleper C."/>
            <person name="Guy L."/>
            <person name="Ettema T.J."/>
        </authorList>
    </citation>
    <scope>NUCLEOTIDE SEQUENCE</scope>
</reference>
<proteinExistence type="inferred from homology"/>
<dbReference type="SUPFAM" id="SSF50249">
    <property type="entry name" value="Nucleic acid-binding proteins"/>
    <property type="match status" value="1"/>
</dbReference>
<name>A0A0F9LKF4_9ZZZZ</name>
<evidence type="ECO:0000256" key="9">
    <source>
        <dbReference type="ARBA" id="ARBA00048573"/>
    </source>
</evidence>
<evidence type="ECO:0000256" key="5">
    <source>
        <dbReference type="ARBA" id="ARBA00022741"/>
    </source>
</evidence>
<accession>A0A0F9LKF4</accession>
<keyword evidence="3" id="KW-0436">Ligase</keyword>
<dbReference type="FunFam" id="2.40.50.140:FF:000024">
    <property type="entry name" value="Lysine--tRNA ligase"/>
    <property type="match status" value="1"/>
</dbReference>
<evidence type="ECO:0000256" key="8">
    <source>
        <dbReference type="ARBA" id="ARBA00023146"/>
    </source>
</evidence>
<sequence length="162" mass="18617">MTNEIEQDENRLIAQRREKLAELRAQGNAFPNDFRRNVVNAELTAEYEHTSAEDLSAAPRRVKIAGRLMTKRVMGKASFANIRDMSGDMQLYVKRDDLAEGVYGEFKRWDLGDIIAAEGVMFRTQKGELSVLVDDIRLLTKSLRPLPEKFHGLSDQETRYRQ</sequence>
<evidence type="ECO:0000259" key="10">
    <source>
        <dbReference type="Pfam" id="PF01336"/>
    </source>
</evidence>
<evidence type="ECO:0000256" key="1">
    <source>
        <dbReference type="ARBA" id="ARBA00008226"/>
    </source>
</evidence>
<keyword evidence="8" id="KW-0030">Aminoacyl-tRNA synthetase</keyword>
<dbReference type="GO" id="GO:0005829">
    <property type="term" value="C:cytosol"/>
    <property type="evidence" value="ECO:0007669"/>
    <property type="project" value="TreeGrafter"/>
</dbReference>
<organism evidence="11">
    <name type="scientific">marine sediment metagenome</name>
    <dbReference type="NCBI Taxonomy" id="412755"/>
    <lineage>
        <taxon>unclassified sequences</taxon>
        <taxon>metagenomes</taxon>
        <taxon>ecological metagenomes</taxon>
    </lineage>
</organism>
<dbReference type="InterPro" id="IPR012340">
    <property type="entry name" value="NA-bd_OB-fold"/>
</dbReference>
<evidence type="ECO:0000313" key="11">
    <source>
        <dbReference type="EMBL" id="KKM27915.1"/>
    </source>
</evidence>
<dbReference type="Gene3D" id="2.40.50.140">
    <property type="entry name" value="Nucleic acid-binding proteins"/>
    <property type="match status" value="1"/>
</dbReference>
<evidence type="ECO:0000256" key="4">
    <source>
        <dbReference type="ARBA" id="ARBA00022723"/>
    </source>
</evidence>
<keyword evidence="5" id="KW-0547">Nucleotide-binding</keyword>
<comment type="catalytic activity">
    <reaction evidence="9">
        <text>tRNA(Lys) + L-lysine + ATP = L-lysyl-tRNA(Lys) + AMP + diphosphate</text>
        <dbReference type="Rhea" id="RHEA:20792"/>
        <dbReference type="Rhea" id="RHEA-COMP:9696"/>
        <dbReference type="Rhea" id="RHEA-COMP:9697"/>
        <dbReference type="ChEBI" id="CHEBI:30616"/>
        <dbReference type="ChEBI" id="CHEBI:32551"/>
        <dbReference type="ChEBI" id="CHEBI:33019"/>
        <dbReference type="ChEBI" id="CHEBI:78442"/>
        <dbReference type="ChEBI" id="CHEBI:78529"/>
        <dbReference type="ChEBI" id="CHEBI:456215"/>
        <dbReference type="EC" id="6.1.1.6"/>
    </reaction>
</comment>
<keyword evidence="6" id="KW-0067">ATP-binding</keyword>
<feature type="domain" description="OB" evidence="10">
    <location>
        <begin position="62"/>
        <end position="139"/>
    </location>
</feature>
<feature type="non-terminal residue" evidence="11">
    <location>
        <position position="162"/>
    </location>
</feature>
<dbReference type="PANTHER" id="PTHR42918">
    <property type="entry name" value="LYSYL-TRNA SYNTHETASE"/>
    <property type="match status" value="1"/>
</dbReference>
<comment type="caution">
    <text evidence="11">The sequence shown here is derived from an EMBL/GenBank/DDBJ whole genome shotgun (WGS) entry which is preliminary data.</text>
</comment>
<dbReference type="PANTHER" id="PTHR42918:SF15">
    <property type="entry name" value="LYSINE--TRNA LIGASE, CHLOROPLASTIC_MITOCHONDRIAL"/>
    <property type="match status" value="1"/>
</dbReference>
<dbReference type="InterPro" id="IPR004365">
    <property type="entry name" value="NA-bd_OB_tRNA"/>
</dbReference>
<dbReference type="Pfam" id="PF01336">
    <property type="entry name" value="tRNA_anti-codon"/>
    <property type="match status" value="1"/>
</dbReference>
<comment type="similarity">
    <text evidence="1">Belongs to the class-II aminoacyl-tRNA synthetase family.</text>
</comment>
<dbReference type="AlphaFoldDB" id="A0A0F9LKF4"/>
<keyword evidence="7" id="KW-0648">Protein biosynthesis</keyword>
<dbReference type="GO" id="GO:0005524">
    <property type="term" value="F:ATP binding"/>
    <property type="evidence" value="ECO:0007669"/>
    <property type="project" value="UniProtKB-KW"/>
</dbReference>